<dbReference type="InParanoid" id="A0A1E7EPK3"/>
<reference evidence="1 2" key="1">
    <citation type="submission" date="2016-09" db="EMBL/GenBank/DDBJ databases">
        <title>Extensive genetic diversity and differential bi-allelic expression allows diatom success in the polar Southern Ocean.</title>
        <authorList>
            <consortium name="DOE Joint Genome Institute"/>
            <person name="Mock T."/>
            <person name="Otillar R.P."/>
            <person name="Strauss J."/>
            <person name="Dupont C."/>
            <person name="Frickenhaus S."/>
            <person name="Maumus F."/>
            <person name="Mcmullan M."/>
            <person name="Sanges R."/>
            <person name="Schmutz J."/>
            <person name="Toseland A."/>
            <person name="Valas R."/>
            <person name="Veluchamy A."/>
            <person name="Ward B.J."/>
            <person name="Allen A."/>
            <person name="Barry K."/>
            <person name="Falciatore A."/>
            <person name="Ferrante M."/>
            <person name="Fortunato A.E."/>
            <person name="Gloeckner G."/>
            <person name="Gruber A."/>
            <person name="Hipkin R."/>
            <person name="Janech M."/>
            <person name="Kroth P."/>
            <person name="Leese F."/>
            <person name="Lindquist E."/>
            <person name="Lyon B.R."/>
            <person name="Martin J."/>
            <person name="Mayer C."/>
            <person name="Parker M."/>
            <person name="Quesneville H."/>
            <person name="Raymond J."/>
            <person name="Uhlig C."/>
            <person name="Valentin K.U."/>
            <person name="Worden A.Z."/>
            <person name="Armbrust E.V."/>
            <person name="Bowler C."/>
            <person name="Green B."/>
            <person name="Moulton V."/>
            <person name="Van Oosterhout C."/>
            <person name="Grigoriev I."/>
        </authorList>
    </citation>
    <scope>NUCLEOTIDE SEQUENCE [LARGE SCALE GENOMIC DNA]</scope>
    <source>
        <strain evidence="1 2">CCMP1102</strain>
    </source>
</reference>
<dbReference type="EMBL" id="KV784383">
    <property type="protein sequence ID" value="OEU07892.1"/>
    <property type="molecule type" value="Genomic_DNA"/>
</dbReference>
<evidence type="ECO:0000313" key="1">
    <source>
        <dbReference type="EMBL" id="OEU07892.1"/>
    </source>
</evidence>
<keyword evidence="2" id="KW-1185">Reference proteome</keyword>
<name>A0A1E7EPK3_9STRA</name>
<proteinExistence type="predicted"/>
<protein>
    <submittedName>
        <fullName evidence="1">Uncharacterized protein</fullName>
    </submittedName>
</protein>
<dbReference type="OrthoDB" id="185328at2759"/>
<sequence length="204" mass="22797">MATLTEETTWNFRMALSNLPTEKGKKAGVDGIFAIQAKFIEEPGYEPPQGIIQQIFEVASSSEEVVEVETTPEEDGVVDTSSLPTTTQMTIKSGRWTLSEDPNDRKDSLWIWGLFKEPLYPFLLLNFEIDRISLPGGEDDSIKPFQLYAQVNHKRGENGEVMLDLVSDINIREKESFKADPFGAANVLIDIDTSIGQLQLQAMP</sequence>
<accession>A0A1E7EPK3</accession>
<dbReference type="KEGG" id="fcy:FRACYDRAFT_271884"/>
<evidence type="ECO:0000313" key="2">
    <source>
        <dbReference type="Proteomes" id="UP000095751"/>
    </source>
</evidence>
<organism evidence="1 2">
    <name type="scientific">Fragilariopsis cylindrus CCMP1102</name>
    <dbReference type="NCBI Taxonomy" id="635003"/>
    <lineage>
        <taxon>Eukaryota</taxon>
        <taxon>Sar</taxon>
        <taxon>Stramenopiles</taxon>
        <taxon>Ochrophyta</taxon>
        <taxon>Bacillariophyta</taxon>
        <taxon>Bacillariophyceae</taxon>
        <taxon>Bacillariophycidae</taxon>
        <taxon>Bacillariales</taxon>
        <taxon>Bacillariaceae</taxon>
        <taxon>Fragilariopsis</taxon>
    </lineage>
</organism>
<dbReference type="AlphaFoldDB" id="A0A1E7EPK3"/>
<dbReference type="Proteomes" id="UP000095751">
    <property type="component" value="Unassembled WGS sequence"/>
</dbReference>
<gene>
    <name evidence="1" type="ORF">FRACYDRAFT_271884</name>
</gene>